<dbReference type="SUPFAM" id="SSF52540">
    <property type="entry name" value="P-loop containing nucleoside triphosphate hydrolases"/>
    <property type="match status" value="1"/>
</dbReference>
<dbReference type="InterPro" id="IPR050388">
    <property type="entry name" value="ABC_Ni/Peptide_Import"/>
</dbReference>
<dbReference type="EMBL" id="CP002019">
    <property type="protein sequence ID" value="AEM42505.1"/>
    <property type="molecule type" value="Genomic_DNA"/>
</dbReference>
<proteinExistence type="inferred from homology"/>
<evidence type="ECO:0000313" key="10">
    <source>
        <dbReference type="Proteomes" id="UP000000692"/>
    </source>
</evidence>
<name>F9YAV3_KETVW</name>
<geneLocation type="plasmid" evidence="10">
    <name>pKVU_100</name>
</geneLocation>
<dbReference type="InterPro" id="IPR003439">
    <property type="entry name" value="ABC_transporter-like_ATP-bd"/>
</dbReference>
<dbReference type="NCBIfam" id="TIGR01727">
    <property type="entry name" value="oligo_HPY"/>
    <property type="match status" value="1"/>
</dbReference>
<reference evidence="9 10" key="1">
    <citation type="journal article" date="2011" name="J. Bacteriol.">
        <title>Complete genome sequence of the industrial strain Ketogulonicigenium vulgare WSH-001.</title>
        <authorList>
            <person name="Liu L."/>
            <person name="Li Y."/>
            <person name="Zhang J."/>
            <person name="Zhou Z."/>
            <person name="Liu J."/>
            <person name="Li X."/>
            <person name="Zhou J."/>
            <person name="Du G."/>
            <person name="Wang L."/>
            <person name="Chen J."/>
        </authorList>
    </citation>
    <scope>NUCLEOTIDE SEQUENCE [LARGE SCALE GENOMIC DNA]</scope>
    <source>
        <strain evidence="9 10">WSH-001</strain>
        <plasmid evidence="10">pKVU_100</plasmid>
    </source>
</reference>
<gene>
    <name evidence="9" type="ordered locus">KVU_PA0085</name>
</gene>
<dbReference type="PATRIC" id="fig|759362.5.peg.2784"/>
<evidence type="ECO:0000256" key="4">
    <source>
        <dbReference type="ARBA" id="ARBA00022475"/>
    </source>
</evidence>
<dbReference type="InterPro" id="IPR003593">
    <property type="entry name" value="AAA+_ATPase"/>
</dbReference>
<evidence type="ECO:0000256" key="5">
    <source>
        <dbReference type="ARBA" id="ARBA00022741"/>
    </source>
</evidence>
<dbReference type="Proteomes" id="UP000000692">
    <property type="component" value="Plasmid 1"/>
</dbReference>
<dbReference type="GO" id="GO:0015833">
    <property type="term" value="P:peptide transport"/>
    <property type="evidence" value="ECO:0007669"/>
    <property type="project" value="InterPro"/>
</dbReference>
<dbReference type="RefSeq" id="WP_013368431.1">
    <property type="nucleotide sequence ID" value="NC_017386.1"/>
</dbReference>
<dbReference type="PANTHER" id="PTHR43297:SF2">
    <property type="entry name" value="DIPEPTIDE TRANSPORT ATP-BINDING PROTEIN DPPD"/>
    <property type="match status" value="1"/>
</dbReference>
<dbReference type="GO" id="GO:0005524">
    <property type="term" value="F:ATP binding"/>
    <property type="evidence" value="ECO:0007669"/>
    <property type="project" value="UniProtKB-KW"/>
</dbReference>
<keyword evidence="5" id="KW-0547">Nucleotide-binding</keyword>
<dbReference type="FunFam" id="3.40.50.300:FF:000016">
    <property type="entry name" value="Oligopeptide ABC transporter ATP-binding component"/>
    <property type="match status" value="1"/>
</dbReference>
<keyword evidence="9" id="KW-0614">Plasmid</keyword>
<dbReference type="GO" id="GO:0055085">
    <property type="term" value="P:transmembrane transport"/>
    <property type="evidence" value="ECO:0007669"/>
    <property type="project" value="UniProtKB-ARBA"/>
</dbReference>
<dbReference type="GO" id="GO:0005886">
    <property type="term" value="C:plasma membrane"/>
    <property type="evidence" value="ECO:0007669"/>
    <property type="project" value="UniProtKB-SubCell"/>
</dbReference>
<keyword evidence="10" id="KW-1185">Reference proteome</keyword>
<evidence type="ECO:0000256" key="1">
    <source>
        <dbReference type="ARBA" id="ARBA00004417"/>
    </source>
</evidence>
<dbReference type="AlphaFoldDB" id="F9YAV3"/>
<dbReference type="CDD" id="cd03257">
    <property type="entry name" value="ABC_NikE_OppD_transporters"/>
    <property type="match status" value="1"/>
</dbReference>
<dbReference type="SMART" id="SM00382">
    <property type="entry name" value="AAA"/>
    <property type="match status" value="1"/>
</dbReference>
<dbReference type="InterPro" id="IPR013563">
    <property type="entry name" value="Oligopep_ABC_C"/>
</dbReference>
<dbReference type="HOGENOM" id="CLU_000604_1_23_5"/>
<dbReference type="KEGG" id="kvl:KVU_PA0085"/>
<dbReference type="Pfam" id="PF08352">
    <property type="entry name" value="oligo_HPY"/>
    <property type="match status" value="1"/>
</dbReference>
<dbReference type="Gene3D" id="3.40.50.300">
    <property type="entry name" value="P-loop containing nucleotide triphosphate hydrolases"/>
    <property type="match status" value="1"/>
</dbReference>
<evidence type="ECO:0000256" key="7">
    <source>
        <dbReference type="ARBA" id="ARBA00023136"/>
    </source>
</evidence>
<organism evidence="9 10">
    <name type="scientific">Ketogulonicigenium vulgare (strain WSH-001)</name>
    <dbReference type="NCBI Taxonomy" id="759362"/>
    <lineage>
        <taxon>Bacteria</taxon>
        <taxon>Pseudomonadati</taxon>
        <taxon>Pseudomonadota</taxon>
        <taxon>Alphaproteobacteria</taxon>
        <taxon>Rhodobacterales</taxon>
        <taxon>Roseobacteraceae</taxon>
        <taxon>Ketogulonicigenium</taxon>
    </lineage>
</organism>
<accession>F9YAV3</accession>
<evidence type="ECO:0000313" key="9">
    <source>
        <dbReference type="EMBL" id="AEM42505.1"/>
    </source>
</evidence>
<keyword evidence="7" id="KW-0472">Membrane</keyword>
<evidence type="ECO:0000256" key="6">
    <source>
        <dbReference type="ARBA" id="ARBA00022840"/>
    </source>
</evidence>
<evidence type="ECO:0000256" key="3">
    <source>
        <dbReference type="ARBA" id="ARBA00022448"/>
    </source>
</evidence>
<dbReference type="OrthoDB" id="7374568at2"/>
<keyword evidence="4" id="KW-1003">Cell membrane</keyword>
<dbReference type="GO" id="GO:0016887">
    <property type="term" value="F:ATP hydrolysis activity"/>
    <property type="evidence" value="ECO:0007669"/>
    <property type="project" value="InterPro"/>
</dbReference>
<dbReference type="InterPro" id="IPR027417">
    <property type="entry name" value="P-loop_NTPase"/>
</dbReference>
<keyword evidence="6" id="KW-0067">ATP-binding</keyword>
<comment type="subcellular location">
    <subcellularLocation>
        <location evidence="1">Cell inner membrane</location>
        <topology evidence="1">Peripheral membrane protein</topology>
    </subcellularLocation>
</comment>
<comment type="similarity">
    <text evidence="2">Belongs to the ABC transporter superfamily.</text>
</comment>
<dbReference type="PROSITE" id="PS50893">
    <property type="entry name" value="ABC_TRANSPORTER_2"/>
    <property type="match status" value="1"/>
</dbReference>
<evidence type="ECO:0000259" key="8">
    <source>
        <dbReference type="PROSITE" id="PS50893"/>
    </source>
</evidence>
<evidence type="ECO:0000256" key="2">
    <source>
        <dbReference type="ARBA" id="ARBA00005417"/>
    </source>
</evidence>
<sequence length="331" mass="35823">MTQTDTAPILSVRDLQTLISTKRGDFLAVDGVSFDLHRGETLGIVGESGSGKSMTGMSLMRLLPPRTGQVAAGSITLAGRELTTLSDREMRRVRGRDIAMILQDPQTSLNPAFTIGDQIAEALRLHGKPGQGGYMAMAVDALRKVQVAAPEMRVKAYPHQMSGGMRQRAVGAIAISCQPQVIIADEPTTALDVTVQAQYLRLLRQLQQETGMGILFITHDFGIVARVCHSLAVMYAGQIVESGPVRRIFDRPSHPYTRALLDSVPKLHNQSGRLPAIDGQPPALWAKPPGCRFAPRCGFATDTCRTTPPPLTELGGSGRERHSASCWRLVP</sequence>
<dbReference type="PANTHER" id="PTHR43297">
    <property type="entry name" value="OLIGOPEPTIDE TRANSPORT ATP-BINDING PROTEIN APPD"/>
    <property type="match status" value="1"/>
</dbReference>
<keyword evidence="3" id="KW-0813">Transport</keyword>
<dbReference type="Pfam" id="PF00005">
    <property type="entry name" value="ABC_tran"/>
    <property type="match status" value="1"/>
</dbReference>
<protein>
    <submittedName>
        <fullName evidence="9">Oligopeptide/dipeptide ABC transporter, ATPase subunit</fullName>
    </submittedName>
</protein>
<feature type="domain" description="ABC transporter" evidence="8">
    <location>
        <begin position="10"/>
        <end position="261"/>
    </location>
</feature>